<proteinExistence type="predicted"/>
<reference evidence="1" key="1">
    <citation type="submission" date="2018-05" db="EMBL/GenBank/DDBJ databases">
        <authorList>
            <person name="Lanie J.A."/>
            <person name="Ng W.-L."/>
            <person name="Kazmierczak K.M."/>
            <person name="Andrzejewski T.M."/>
            <person name="Davidsen T.M."/>
            <person name="Wayne K.J."/>
            <person name="Tettelin H."/>
            <person name="Glass J.I."/>
            <person name="Rusch D."/>
            <person name="Podicherti R."/>
            <person name="Tsui H.-C.T."/>
            <person name="Winkler M.E."/>
        </authorList>
    </citation>
    <scope>NUCLEOTIDE SEQUENCE</scope>
</reference>
<dbReference type="AlphaFoldDB" id="A0A381ZE03"/>
<dbReference type="EMBL" id="UINC01020862">
    <property type="protein sequence ID" value="SVA87181.1"/>
    <property type="molecule type" value="Genomic_DNA"/>
</dbReference>
<gene>
    <name evidence="1" type="ORF">METZ01_LOCUS140035</name>
</gene>
<accession>A0A381ZE03</accession>
<sequence>MDMKHLLTTTIAAVLLVGYADVNHIELF</sequence>
<protein>
    <submittedName>
        <fullName evidence="1">Uncharacterized protein</fullName>
    </submittedName>
</protein>
<name>A0A381ZE03_9ZZZZ</name>
<organism evidence="1">
    <name type="scientific">marine metagenome</name>
    <dbReference type="NCBI Taxonomy" id="408172"/>
    <lineage>
        <taxon>unclassified sequences</taxon>
        <taxon>metagenomes</taxon>
        <taxon>ecological metagenomes</taxon>
    </lineage>
</organism>
<evidence type="ECO:0000313" key="1">
    <source>
        <dbReference type="EMBL" id="SVA87181.1"/>
    </source>
</evidence>